<name>A0A226BZJ5_9FIRM</name>
<sequence>MYQTQQQQLTQKEKLYFQDQLHHEQVCLNKCNTYLNQVQDPQAKNSIQQVQRDCEEKVNFLQNFLQQAGFPQN</sequence>
<evidence type="ECO:0000313" key="1">
    <source>
        <dbReference type="EMBL" id="OWZ83754.1"/>
    </source>
</evidence>
<dbReference type="Gene3D" id="1.20.1260.10">
    <property type="match status" value="1"/>
</dbReference>
<keyword evidence="2" id="KW-1185">Reference proteome</keyword>
<proteinExistence type="predicted"/>
<dbReference type="OrthoDB" id="1706542at2"/>
<accession>A0A226BZJ5</accession>
<gene>
    <name evidence="1" type="ORF">CDO51_06580</name>
</gene>
<organism evidence="1 2">
    <name type="scientific">Natranaerobius trueperi</name>
    <dbReference type="NCBI Taxonomy" id="759412"/>
    <lineage>
        <taxon>Bacteria</taxon>
        <taxon>Bacillati</taxon>
        <taxon>Bacillota</taxon>
        <taxon>Clostridia</taxon>
        <taxon>Natranaerobiales</taxon>
        <taxon>Natranaerobiaceae</taxon>
        <taxon>Natranaerobius</taxon>
    </lineage>
</organism>
<comment type="caution">
    <text evidence="1">The sequence shown here is derived from an EMBL/GenBank/DDBJ whole genome shotgun (WGS) entry which is preliminary data.</text>
</comment>
<dbReference type="EMBL" id="NIQC01000012">
    <property type="protein sequence ID" value="OWZ83754.1"/>
    <property type="molecule type" value="Genomic_DNA"/>
</dbReference>
<reference evidence="1 2" key="1">
    <citation type="submission" date="2017-06" db="EMBL/GenBank/DDBJ databases">
        <title>Draft Genome Sequence of Natranaerobius trueperi halophilic, alkalithermophilic bacteria from soda lakes.</title>
        <authorList>
            <person name="Zhao B."/>
        </authorList>
    </citation>
    <scope>NUCLEOTIDE SEQUENCE [LARGE SCALE GENOMIC DNA]</scope>
    <source>
        <strain evidence="1 2">DSM 18760</strain>
    </source>
</reference>
<evidence type="ECO:0000313" key="2">
    <source>
        <dbReference type="Proteomes" id="UP000214588"/>
    </source>
</evidence>
<dbReference type="AlphaFoldDB" id="A0A226BZJ5"/>
<dbReference type="RefSeq" id="WP_089023504.1">
    <property type="nucleotide sequence ID" value="NZ_NIQC01000012.1"/>
</dbReference>
<dbReference type="Proteomes" id="UP000214588">
    <property type="component" value="Unassembled WGS sequence"/>
</dbReference>
<protein>
    <recommendedName>
        <fullName evidence="3">Spore coat protein</fullName>
    </recommendedName>
</protein>
<dbReference type="InterPro" id="IPR012347">
    <property type="entry name" value="Ferritin-like"/>
</dbReference>
<evidence type="ECO:0008006" key="3">
    <source>
        <dbReference type="Google" id="ProtNLM"/>
    </source>
</evidence>